<keyword evidence="11" id="KW-0675">Receptor</keyword>
<dbReference type="GO" id="GO:0004930">
    <property type="term" value="F:G protein-coupled receptor activity"/>
    <property type="evidence" value="ECO:0007669"/>
    <property type="project" value="UniProtKB-KW"/>
</dbReference>
<sequence>ITWTYALPSRMSLPNDTQFHPSSFLLLGIPGLERVHMWIGFPFCTVYVIALLGNLTILFVIQAENSLHQPMFYFLAMLAAIDLGLSTATIPKMLGIFWFSLREILFDACLTQMFFIHNFTGMESAVLLAMAYDRYVAICNPLRYSTILTNKAVSLIGVGVLVRSFISVIPFVFLILRLPFCGNHVIPHTYCEHMGLARLSCASIKINIIYGLGAISVLVFDIIAIALSYVQILRAVFRLPSHARHKALSTCGSHVGVMCVFYTPSLFSFLTHRFGKKIPRYVHILVANLYVVVPPALNPIIYGVRTKQIREKKESQKLCW</sequence>
<dbReference type="PROSITE" id="PS00237">
    <property type="entry name" value="G_PROTEIN_RECEP_F1_1"/>
    <property type="match status" value="1"/>
</dbReference>
<evidence type="ECO:0000256" key="7">
    <source>
        <dbReference type="ARBA" id="ARBA00022989"/>
    </source>
</evidence>
<evidence type="ECO:0000313" key="15">
    <source>
        <dbReference type="Proteomes" id="UP000694425"/>
    </source>
</evidence>
<reference evidence="14" key="2">
    <citation type="submission" date="2025-09" db="UniProtKB">
        <authorList>
            <consortium name="Ensembl"/>
        </authorList>
    </citation>
    <scope>IDENTIFICATION</scope>
</reference>
<dbReference type="FunFam" id="1.20.1070.10:FF:000006">
    <property type="entry name" value="Olfactory receptor"/>
    <property type="match status" value="1"/>
</dbReference>
<protein>
    <recommendedName>
        <fullName evidence="12">Olfactory receptor</fullName>
    </recommendedName>
</protein>
<feature type="transmembrane region" description="Helical" evidence="12">
    <location>
        <begin position="251"/>
        <end position="270"/>
    </location>
</feature>
<keyword evidence="9 12" id="KW-0472">Membrane</keyword>
<dbReference type="Proteomes" id="UP000694425">
    <property type="component" value="Unplaced"/>
</dbReference>
<evidence type="ECO:0000256" key="5">
    <source>
        <dbReference type="ARBA" id="ARBA00022692"/>
    </source>
</evidence>
<dbReference type="GO" id="GO:0005886">
    <property type="term" value="C:plasma membrane"/>
    <property type="evidence" value="ECO:0007669"/>
    <property type="project" value="UniProtKB-SubCell"/>
</dbReference>
<comment type="function">
    <text evidence="1">Odorant receptor.</text>
</comment>
<dbReference type="Pfam" id="PF13853">
    <property type="entry name" value="7tm_4"/>
    <property type="match status" value="1"/>
</dbReference>
<keyword evidence="6 12" id="KW-0552">Olfaction</keyword>
<evidence type="ECO:0000256" key="2">
    <source>
        <dbReference type="ARBA" id="ARBA00003929"/>
    </source>
</evidence>
<keyword evidence="4 12" id="KW-0716">Sensory transduction</keyword>
<name>A0A8C7ARM0_NEOVI</name>
<keyword evidence="12" id="KW-1003">Cell membrane</keyword>
<organism evidence="14 15">
    <name type="scientific">Neovison vison</name>
    <name type="common">American mink</name>
    <name type="synonym">Mustela vison</name>
    <dbReference type="NCBI Taxonomy" id="452646"/>
    <lineage>
        <taxon>Eukaryota</taxon>
        <taxon>Metazoa</taxon>
        <taxon>Chordata</taxon>
        <taxon>Craniata</taxon>
        <taxon>Vertebrata</taxon>
        <taxon>Euteleostomi</taxon>
        <taxon>Mammalia</taxon>
        <taxon>Eutheria</taxon>
        <taxon>Laurasiatheria</taxon>
        <taxon>Carnivora</taxon>
        <taxon>Caniformia</taxon>
        <taxon>Musteloidea</taxon>
        <taxon>Mustelidae</taxon>
        <taxon>Mustelinae</taxon>
        <taxon>Neogale</taxon>
    </lineage>
</organism>
<dbReference type="PRINTS" id="PR00245">
    <property type="entry name" value="OLFACTORYR"/>
</dbReference>
<feature type="transmembrane region" description="Helical" evidence="12">
    <location>
        <begin position="153"/>
        <end position="176"/>
    </location>
</feature>
<evidence type="ECO:0000256" key="4">
    <source>
        <dbReference type="ARBA" id="ARBA00022606"/>
    </source>
</evidence>
<proteinExistence type="inferred from homology"/>
<feature type="transmembrane region" description="Helical" evidence="12">
    <location>
        <begin position="282"/>
        <end position="304"/>
    </location>
</feature>
<keyword evidence="15" id="KW-1185">Reference proteome</keyword>
<dbReference type="Gene3D" id="1.20.1070.10">
    <property type="entry name" value="Rhodopsin 7-helix transmembrane proteins"/>
    <property type="match status" value="1"/>
</dbReference>
<accession>A0A8C7ARM0</accession>
<evidence type="ECO:0000256" key="12">
    <source>
        <dbReference type="RuleBase" id="RU363047"/>
    </source>
</evidence>
<dbReference type="CDD" id="cd15952">
    <property type="entry name" value="7tmA_OR52E-like"/>
    <property type="match status" value="1"/>
</dbReference>
<keyword evidence="8 11" id="KW-0297">G-protein coupled receptor</keyword>
<evidence type="ECO:0000313" key="14">
    <source>
        <dbReference type="Ensembl" id="ENSNVIP00000008342.1"/>
    </source>
</evidence>
<dbReference type="GO" id="GO:0004984">
    <property type="term" value="F:olfactory receptor activity"/>
    <property type="evidence" value="ECO:0007669"/>
    <property type="project" value="InterPro"/>
</dbReference>
<feature type="transmembrane region" description="Helical" evidence="12">
    <location>
        <begin position="113"/>
        <end position="132"/>
    </location>
</feature>
<evidence type="ECO:0000256" key="6">
    <source>
        <dbReference type="ARBA" id="ARBA00022725"/>
    </source>
</evidence>
<dbReference type="PRINTS" id="PR00237">
    <property type="entry name" value="GPCRRHODOPSN"/>
</dbReference>
<dbReference type="PANTHER" id="PTHR26450:SF392">
    <property type="entry name" value="OLFACTORY RECEPTOR 52E2"/>
    <property type="match status" value="1"/>
</dbReference>
<feature type="transmembrane region" description="Helical" evidence="12">
    <location>
        <begin position="73"/>
        <end position="101"/>
    </location>
</feature>
<evidence type="ECO:0000259" key="13">
    <source>
        <dbReference type="PROSITE" id="PS50262"/>
    </source>
</evidence>
<evidence type="ECO:0000256" key="3">
    <source>
        <dbReference type="ARBA" id="ARBA00004141"/>
    </source>
</evidence>
<feature type="transmembrane region" description="Helical" evidence="12">
    <location>
        <begin position="35"/>
        <end position="61"/>
    </location>
</feature>
<keyword evidence="7 12" id="KW-1133">Transmembrane helix</keyword>
<evidence type="ECO:0000256" key="8">
    <source>
        <dbReference type="ARBA" id="ARBA00023040"/>
    </source>
</evidence>
<feature type="domain" description="G-protein coupled receptors family 1 profile" evidence="13">
    <location>
        <begin position="53"/>
        <end position="302"/>
    </location>
</feature>
<dbReference type="SUPFAM" id="SSF81321">
    <property type="entry name" value="Family A G protein-coupled receptor-like"/>
    <property type="match status" value="1"/>
</dbReference>
<comment type="subcellular location">
    <subcellularLocation>
        <location evidence="12">Cell membrane</location>
        <topology evidence="12">Multi-pass membrane protein</topology>
    </subcellularLocation>
    <subcellularLocation>
        <location evidence="3">Membrane</location>
        <topology evidence="3">Multi-pass membrane protein</topology>
    </subcellularLocation>
</comment>
<keyword evidence="10 11" id="KW-0807">Transducer</keyword>
<dbReference type="InterPro" id="IPR050402">
    <property type="entry name" value="OR51/52/56-like"/>
</dbReference>
<keyword evidence="5 11" id="KW-0812">Transmembrane</keyword>
<evidence type="ECO:0000256" key="1">
    <source>
        <dbReference type="ARBA" id="ARBA00002936"/>
    </source>
</evidence>
<dbReference type="AlphaFoldDB" id="A0A8C7ARM0"/>
<dbReference type="Ensembl" id="ENSNVIT00000009766.1">
    <property type="protein sequence ID" value="ENSNVIP00000008342.1"/>
    <property type="gene ID" value="ENSNVIG00000006631.1"/>
</dbReference>
<dbReference type="PANTHER" id="PTHR26450">
    <property type="entry name" value="OLFACTORY RECEPTOR 56B1-RELATED"/>
    <property type="match status" value="1"/>
</dbReference>
<dbReference type="InterPro" id="IPR000276">
    <property type="entry name" value="GPCR_Rhodpsn"/>
</dbReference>
<evidence type="ECO:0000256" key="9">
    <source>
        <dbReference type="ARBA" id="ARBA00023136"/>
    </source>
</evidence>
<reference evidence="14" key="1">
    <citation type="submission" date="2025-08" db="UniProtKB">
        <authorList>
            <consortium name="Ensembl"/>
        </authorList>
    </citation>
    <scope>IDENTIFICATION</scope>
</reference>
<comment type="function">
    <text evidence="2">Putative odorant or sperm cell receptor.</text>
</comment>
<comment type="similarity">
    <text evidence="11">Belongs to the G-protein coupled receptor 1 family.</text>
</comment>
<dbReference type="InterPro" id="IPR000725">
    <property type="entry name" value="Olfact_rcpt"/>
</dbReference>
<dbReference type="PROSITE" id="PS50262">
    <property type="entry name" value="G_PROTEIN_RECEP_F1_2"/>
    <property type="match status" value="1"/>
</dbReference>
<evidence type="ECO:0000256" key="10">
    <source>
        <dbReference type="ARBA" id="ARBA00023224"/>
    </source>
</evidence>
<evidence type="ECO:0000256" key="11">
    <source>
        <dbReference type="RuleBase" id="RU000688"/>
    </source>
</evidence>
<dbReference type="GeneTree" id="ENSGT01150000286912"/>
<dbReference type="InterPro" id="IPR017452">
    <property type="entry name" value="GPCR_Rhodpsn_7TM"/>
</dbReference>
<feature type="transmembrane region" description="Helical" evidence="12">
    <location>
        <begin position="208"/>
        <end position="230"/>
    </location>
</feature>